<keyword evidence="5" id="KW-1185">Reference proteome</keyword>
<dbReference type="InterPro" id="IPR001670">
    <property type="entry name" value="ADH_Fe/GldA"/>
</dbReference>
<proteinExistence type="predicted"/>
<dbReference type="EMBL" id="VUMV01000003">
    <property type="protein sequence ID" value="MST81722.1"/>
    <property type="molecule type" value="Genomic_DNA"/>
</dbReference>
<dbReference type="SUPFAM" id="SSF56796">
    <property type="entry name" value="Dehydroquinate synthase-like"/>
    <property type="match status" value="1"/>
</dbReference>
<dbReference type="RefSeq" id="WP_154457634.1">
    <property type="nucleotide sequence ID" value="NZ_VUMV01000003.1"/>
</dbReference>
<dbReference type="GO" id="GO:0004022">
    <property type="term" value="F:alcohol dehydrogenase (NAD+) activity"/>
    <property type="evidence" value="ECO:0007669"/>
    <property type="project" value="UniProtKB-ARBA"/>
</dbReference>
<dbReference type="Gene3D" id="3.40.50.1970">
    <property type="match status" value="1"/>
</dbReference>
<feature type="domain" description="Alcohol dehydrogenase iron-type/glycerol dehydrogenase GldA" evidence="2">
    <location>
        <begin position="9"/>
        <end position="162"/>
    </location>
</feature>
<name>A0A7X2P7L5_9FIRM</name>
<dbReference type="Proteomes" id="UP000466864">
    <property type="component" value="Unassembled WGS sequence"/>
</dbReference>
<evidence type="ECO:0000256" key="1">
    <source>
        <dbReference type="ARBA" id="ARBA00023002"/>
    </source>
</evidence>
<dbReference type="CDD" id="cd08180">
    <property type="entry name" value="PDD"/>
    <property type="match status" value="1"/>
</dbReference>
<dbReference type="InterPro" id="IPR018211">
    <property type="entry name" value="ADH_Fe_CS"/>
</dbReference>
<feature type="domain" description="Fe-containing alcohol dehydrogenase-like C-terminal" evidence="3">
    <location>
        <begin position="174"/>
        <end position="389"/>
    </location>
</feature>
<evidence type="ECO:0000313" key="5">
    <source>
        <dbReference type="Proteomes" id="UP000466864"/>
    </source>
</evidence>
<dbReference type="FunFam" id="3.40.50.1970:FF:000003">
    <property type="entry name" value="Alcohol dehydrogenase, iron-containing"/>
    <property type="match status" value="1"/>
</dbReference>
<dbReference type="FunFam" id="1.20.1090.10:FF:000001">
    <property type="entry name" value="Aldehyde-alcohol dehydrogenase"/>
    <property type="match status" value="1"/>
</dbReference>
<dbReference type="PROSITE" id="PS00913">
    <property type="entry name" value="ADH_IRON_1"/>
    <property type="match status" value="1"/>
</dbReference>
<dbReference type="PANTHER" id="PTHR11496:SF83">
    <property type="entry name" value="HYDROXYACID-OXOACID TRANSHYDROGENASE, MITOCHONDRIAL"/>
    <property type="match status" value="1"/>
</dbReference>
<dbReference type="Pfam" id="PF25137">
    <property type="entry name" value="ADH_Fe_C"/>
    <property type="match status" value="1"/>
</dbReference>
<evidence type="ECO:0000313" key="4">
    <source>
        <dbReference type="EMBL" id="MST81722.1"/>
    </source>
</evidence>
<keyword evidence="1" id="KW-0560">Oxidoreductase</keyword>
<dbReference type="Pfam" id="PF00465">
    <property type="entry name" value="Fe-ADH"/>
    <property type="match status" value="1"/>
</dbReference>
<organism evidence="4 5">
    <name type="scientific">Bilifractor porci</name>
    <dbReference type="NCBI Taxonomy" id="2606636"/>
    <lineage>
        <taxon>Bacteria</taxon>
        <taxon>Bacillati</taxon>
        <taxon>Bacillota</taxon>
        <taxon>Clostridia</taxon>
        <taxon>Lachnospirales</taxon>
        <taxon>Lachnospiraceae</taxon>
        <taxon>Bilifractor</taxon>
    </lineage>
</organism>
<evidence type="ECO:0000259" key="2">
    <source>
        <dbReference type="Pfam" id="PF00465"/>
    </source>
</evidence>
<evidence type="ECO:0000259" key="3">
    <source>
        <dbReference type="Pfam" id="PF25137"/>
    </source>
</evidence>
<accession>A0A7X2P7L5</accession>
<sequence>MDRFHILTDIYFGDHSLDRLSRLDCQKAFIVTDPFMVQCNAISNITTPLQKGNIPFELFTDVVPDPPVAKVVEGVSSFISSGCDLIIGVGGGSAMDLSKSIRKMAENIDRQNQKVHIRLICIPTTSGTGSEVTSFAVITDPEKQVKIPLNSEDMAPDEAILDAVLVKSVPANVTADTGMDVLTHAIEAYVSTKHNDFSGALAEKAVEICGQYLFRSFADNNDTHARAKMHTAATLAGLAFNSASLGLNHGMAHQLGAHFHIPHGRANAMLLPLVTEYNAGISAFTRNSDLRNNLEAPSPVVERYCNIANMLGLSSFNEVMTVHSLCNYLKYMAESMGIPQHLSEILKISKKEYETHIESMTDAALKDACTETNPRRPSRADVTELYRKLW</sequence>
<comment type="caution">
    <text evidence="4">The sequence shown here is derived from an EMBL/GenBank/DDBJ whole genome shotgun (WGS) entry which is preliminary data.</text>
</comment>
<dbReference type="AlphaFoldDB" id="A0A7X2P7L5"/>
<reference evidence="4 5" key="1">
    <citation type="submission" date="2019-08" db="EMBL/GenBank/DDBJ databases">
        <title>In-depth cultivation of the pig gut microbiome towards novel bacterial diversity and tailored functional studies.</title>
        <authorList>
            <person name="Wylensek D."/>
            <person name="Hitch T.C.A."/>
            <person name="Clavel T."/>
        </authorList>
    </citation>
    <scope>NUCLEOTIDE SEQUENCE [LARGE SCALE GENOMIC DNA]</scope>
    <source>
        <strain evidence="4 5">Oil+RF-744-WCA-WT-13</strain>
    </source>
</reference>
<dbReference type="InterPro" id="IPR056798">
    <property type="entry name" value="ADH_Fe_C"/>
</dbReference>
<dbReference type="GO" id="GO:0046872">
    <property type="term" value="F:metal ion binding"/>
    <property type="evidence" value="ECO:0007669"/>
    <property type="project" value="InterPro"/>
</dbReference>
<dbReference type="PANTHER" id="PTHR11496">
    <property type="entry name" value="ALCOHOL DEHYDROGENASE"/>
    <property type="match status" value="1"/>
</dbReference>
<dbReference type="Gene3D" id="1.20.1090.10">
    <property type="entry name" value="Dehydroquinate synthase-like - alpha domain"/>
    <property type="match status" value="1"/>
</dbReference>
<protein>
    <submittedName>
        <fullName evidence="4">Iron-containing alcohol dehydrogenase</fullName>
    </submittedName>
</protein>
<gene>
    <name evidence="4" type="ORF">FYJ60_05275</name>
</gene>
<dbReference type="InterPro" id="IPR039697">
    <property type="entry name" value="Alcohol_dehydrogenase_Fe"/>
</dbReference>